<dbReference type="NCBIfam" id="TIGR01549">
    <property type="entry name" value="HAD-SF-IA-v1"/>
    <property type="match status" value="1"/>
</dbReference>
<reference evidence="1" key="1">
    <citation type="submission" date="2022-08" db="EMBL/GenBank/DDBJ databases">
        <authorList>
            <person name="Tistechok S."/>
            <person name="Samborskyy M."/>
            <person name="Roman I."/>
        </authorList>
    </citation>
    <scope>NUCLEOTIDE SEQUENCE</scope>
    <source>
        <strain evidence="1">DSM 103496</strain>
    </source>
</reference>
<proteinExistence type="predicted"/>
<dbReference type="Gene3D" id="3.40.50.1000">
    <property type="entry name" value="HAD superfamily/HAD-like"/>
    <property type="match status" value="1"/>
</dbReference>
<dbReference type="NCBIfam" id="TIGR01509">
    <property type="entry name" value="HAD-SF-IA-v3"/>
    <property type="match status" value="1"/>
</dbReference>
<dbReference type="Proteomes" id="UP001141259">
    <property type="component" value="Unassembled WGS sequence"/>
</dbReference>
<dbReference type="AlphaFoldDB" id="A0A9X2VQH6"/>
<dbReference type="InterPro" id="IPR006439">
    <property type="entry name" value="HAD-SF_hydro_IA"/>
</dbReference>
<accession>A0A9X2VQH6</accession>
<organism evidence="1 2">
    <name type="scientific">Umezawaea endophytica</name>
    <dbReference type="NCBI Taxonomy" id="1654476"/>
    <lineage>
        <taxon>Bacteria</taxon>
        <taxon>Bacillati</taxon>
        <taxon>Actinomycetota</taxon>
        <taxon>Actinomycetes</taxon>
        <taxon>Pseudonocardiales</taxon>
        <taxon>Pseudonocardiaceae</taxon>
        <taxon>Umezawaea</taxon>
    </lineage>
</organism>
<dbReference type="Pfam" id="PF00702">
    <property type="entry name" value="Hydrolase"/>
    <property type="match status" value="1"/>
</dbReference>
<sequence length="195" mass="21236">MWIVFDYGEVISTRTAALPTLASMLGAPEERFDDVYWAARDAYDRGQSDLDYWRAVGDVLGTSVSPELAASLTDVDTEGWLQPDPESLALLEELADLPLALLSNAPSSFGRVVEEQPWAKNFRHLVFSGDLGVAKPDPAIWEALARRLGTTPEDCVFFDDRQSNIDGALEAGMGGVLWLGAVPAREQLVRLGVLG</sequence>
<gene>
    <name evidence="1" type="ORF">NZH93_28720</name>
</gene>
<dbReference type="PANTHER" id="PTHR43611">
    <property type="entry name" value="ALPHA-D-GLUCOSE 1-PHOSPHATE PHOSPHATASE"/>
    <property type="match status" value="1"/>
</dbReference>
<dbReference type="InterPro" id="IPR036412">
    <property type="entry name" value="HAD-like_sf"/>
</dbReference>
<keyword evidence="2" id="KW-1185">Reference proteome</keyword>
<keyword evidence="1" id="KW-0378">Hydrolase</keyword>
<dbReference type="SUPFAM" id="SSF56784">
    <property type="entry name" value="HAD-like"/>
    <property type="match status" value="1"/>
</dbReference>
<dbReference type="GO" id="GO:0016787">
    <property type="term" value="F:hydrolase activity"/>
    <property type="evidence" value="ECO:0007669"/>
    <property type="project" value="UniProtKB-KW"/>
</dbReference>
<dbReference type="RefSeq" id="WP_259626349.1">
    <property type="nucleotide sequence ID" value="NZ_JANYMP010000015.1"/>
</dbReference>
<evidence type="ECO:0000313" key="2">
    <source>
        <dbReference type="Proteomes" id="UP001141259"/>
    </source>
</evidence>
<comment type="caution">
    <text evidence="1">The sequence shown here is derived from an EMBL/GenBank/DDBJ whole genome shotgun (WGS) entry which is preliminary data.</text>
</comment>
<name>A0A9X2VQH6_9PSEU</name>
<evidence type="ECO:0000313" key="1">
    <source>
        <dbReference type="EMBL" id="MCS7480860.1"/>
    </source>
</evidence>
<dbReference type="PANTHER" id="PTHR43611:SF3">
    <property type="entry name" value="FLAVIN MONONUCLEOTIDE HYDROLASE 1, CHLOROPLATIC"/>
    <property type="match status" value="1"/>
</dbReference>
<protein>
    <submittedName>
        <fullName evidence="1">HAD-IA family hydrolase</fullName>
    </submittedName>
</protein>
<dbReference type="PRINTS" id="PR00413">
    <property type="entry name" value="HADHALOGNASE"/>
</dbReference>
<dbReference type="EMBL" id="JANYMP010000015">
    <property type="protein sequence ID" value="MCS7480860.1"/>
    <property type="molecule type" value="Genomic_DNA"/>
</dbReference>
<dbReference type="InterPro" id="IPR023214">
    <property type="entry name" value="HAD_sf"/>
</dbReference>